<evidence type="ECO:0000313" key="2">
    <source>
        <dbReference type="EMBL" id="VDN22376.1"/>
    </source>
</evidence>
<proteinExistence type="predicted"/>
<protein>
    <submittedName>
        <fullName evidence="2">Uncharacterized protein</fullName>
    </submittedName>
</protein>
<sequence length="145" mass="16294">MKRIGETLNLMIDDDDEDDDDEDDDYDDDDGDDDGDGDHAYWRAGGEIVMVMREVPCLSVSRMASILRIPVQSMAIFAHTVGSLHQVDSNDGFPVIYKPPPNYPKSLGQRLLTTAEATTIWWRKPVLCALRNFLQAPRLTRPTVA</sequence>
<organism evidence="2 3">
    <name type="scientific">Dibothriocephalus latus</name>
    <name type="common">Fish tapeworm</name>
    <name type="synonym">Diphyllobothrium latum</name>
    <dbReference type="NCBI Taxonomy" id="60516"/>
    <lineage>
        <taxon>Eukaryota</taxon>
        <taxon>Metazoa</taxon>
        <taxon>Spiralia</taxon>
        <taxon>Lophotrochozoa</taxon>
        <taxon>Platyhelminthes</taxon>
        <taxon>Cestoda</taxon>
        <taxon>Eucestoda</taxon>
        <taxon>Diphyllobothriidea</taxon>
        <taxon>Diphyllobothriidae</taxon>
        <taxon>Dibothriocephalus</taxon>
    </lineage>
</organism>
<keyword evidence="3" id="KW-1185">Reference proteome</keyword>
<evidence type="ECO:0000256" key="1">
    <source>
        <dbReference type="SAM" id="MobiDB-lite"/>
    </source>
</evidence>
<dbReference type="EMBL" id="UYRU01072535">
    <property type="protein sequence ID" value="VDN22376.1"/>
    <property type="molecule type" value="Genomic_DNA"/>
</dbReference>
<dbReference type="Proteomes" id="UP000281553">
    <property type="component" value="Unassembled WGS sequence"/>
</dbReference>
<reference evidence="2 3" key="1">
    <citation type="submission" date="2018-11" db="EMBL/GenBank/DDBJ databases">
        <authorList>
            <consortium name="Pathogen Informatics"/>
        </authorList>
    </citation>
    <scope>NUCLEOTIDE SEQUENCE [LARGE SCALE GENOMIC DNA]</scope>
</reference>
<accession>A0A3P7PWB9</accession>
<dbReference type="AlphaFoldDB" id="A0A3P7PWB9"/>
<evidence type="ECO:0000313" key="3">
    <source>
        <dbReference type="Proteomes" id="UP000281553"/>
    </source>
</evidence>
<gene>
    <name evidence="2" type="ORF">DILT_LOCUS14041</name>
</gene>
<feature type="region of interest" description="Disordered" evidence="1">
    <location>
        <begin position="1"/>
        <end position="38"/>
    </location>
</feature>
<feature type="compositionally biased region" description="Acidic residues" evidence="1">
    <location>
        <begin position="12"/>
        <end position="36"/>
    </location>
</feature>
<dbReference type="OrthoDB" id="6320108at2759"/>
<name>A0A3P7PWB9_DIBLA</name>